<proteinExistence type="predicted"/>
<feature type="compositionally biased region" description="Low complexity" evidence="10">
    <location>
        <begin position="977"/>
        <end position="986"/>
    </location>
</feature>
<evidence type="ECO:0000256" key="2">
    <source>
        <dbReference type="ARBA" id="ARBA00022723"/>
    </source>
</evidence>
<dbReference type="InterPro" id="IPR023394">
    <property type="entry name" value="Sec7_C_sf"/>
</dbReference>
<dbReference type="SUPFAM" id="SSF48425">
    <property type="entry name" value="Sec7 domain"/>
    <property type="match status" value="1"/>
</dbReference>
<feature type="compositionally biased region" description="Low complexity" evidence="10">
    <location>
        <begin position="1658"/>
        <end position="1669"/>
    </location>
</feature>
<feature type="region of interest" description="Disordered" evidence="10">
    <location>
        <begin position="913"/>
        <end position="1017"/>
    </location>
</feature>
<feature type="region of interest" description="Disordered" evidence="10">
    <location>
        <begin position="1705"/>
        <end position="1792"/>
    </location>
</feature>
<dbReference type="PROSITE" id="PS50114">
    <property type="entry name" value="GATA_ZN_FINGER_2"/>
    <property type="match status" value="1"/>
</dbReference>
<feature type="region of interest" description="Disordered" evidence="10">
    <location>
        <begin position="1971"/>
        <end position="2005"/>
    </location>
</feature>
<feature type="compositionally biased region" description="Polar residues" evidence="10">
    <location>
        <begin position="1719"/>
        <end position="1738"/>
    </location>
</feature>
<feature type="region of interest" description="Disordered" evidence="10">
    <location>
        <begin position="2029"/>
        <end position="2061"/>
    </location>
</feature>
<feature type="compositionally biased region" description="Polar residues" evidence="10">
    <location>
        <begin position="1756"/>
        <end position="1769"/>
    </location>
</feature>
<dbReference type="GO" id="GO:0005634">
    <property type="term" value="C:nucleus"/>
    <property type="evidence" value="ECO:0007669"/>
    <property type="project" value="UniProtKB-SubCell"/>
</dbReference>
<feature type="coiled-coil region" evidence="9">
    <location>
        <begin position="2455"/>
        <end position="2482"/>
    </location>
</feature>
<dbReference type="GO" id="GO:0008270">
    <property type="term" value="F:zinc ion binding"/>
    <property type="evidence" value="ECO:0007669"/>
    <property type="project" value="UniProtKB-KW"/>
</dbReference>
<feature type="compositionally biased region" description="Low complexity" evidence="10">
    <location>
        <begin position="575"/>
        <end position="587"/>
    </location>
</feature>
<dbReference type="GO" id="GO:0000981">
    <property type="term" value="F:DNA-binding transcription factor activity, RNA polymerase II-specific"/>
    <property type="evidence" value="ECO:0007669"/>
    <property type="project" value="TreeGrafter"/>
</dbReference>
<dbReference type="GO" id="GO:0045944">
    <property type="term" value="P:positive regulation of transcription by RNA polymerase II"/>
    <property type="evidence" value="ECO:0007669"/>
    <property type="project" value="TreeGrafter"/>
</dbReference>
<dbReference type="InParanoid" id="A0A401GGH0"/>
<dbReference type="SMART" id="SM00233">
    <property type="entry name" value="PH"/>
    <property type="match status" value="1"/>
</dbReference>
<dbReference type="CDD" id="cd00171">
    <property type="entry name" value="Sec7"/>
    <property type="match status" value="1"/>
</dbReference>
<evidence type="ECO:0000256" key="1">
    <source>
        <dbReference type="ARBA" id="ARBA00004123"/>
    </source>
</evidence>
<feature type="compositionally biased region" description="Polar residues" evidence="10">
    <location>
        <begin position="1134"/>
        <end position="1144"/>
    </location>
</feature>
<feature type="compositionally biased region" description="Low complexity" evidence="10">
    <location>
        <begin position="808"/>
        <end position="818"/>
    </location>
</feature>
<keyword evidence="6" id="KW-0804">Transcription</keyword>
<feature type="domain" description="SEC7" evidence="12">
    <location>
        <begin position="1810"/>
        <end position="1983"/>
    </location>
</feature>
<dbReference type="GO" id="GO:0032012">
    <property type="term" value="P:regulation of ARF protein signal transduction"/>
    <property type="evidence" value="ECO:0007669"/>
    <property type="project" value="InterPro"/>
</dbReference>
<dbReference type="InterPro" id="IPR013860">
    <property type="entry name" value="AreA_GATA"/>
</dbReference>
<keyword evidence="7" id="KW-0539">Nucleus</keyword>
<dbReference type="InterPro" id="IPR001849">
    <property type="entry name" value="PH_domain"/>
</dbReference>
<dbReference type="InterPro" id="IPR000904">
    <property type="entry name" value="Sec7_dom"/>
</dbReference>
<evidence type="ECO:0000259" key="11">
    <source>
        <dbReference type="PROSITE" id="PS50114"/>
    </source>
</evidence>
<feature type="region of interest" description="Disordered" evidence="10">
    <location>
        <begin position="401"/>
        <end position="428"/>
    </location>
</feature>
<dbReference type="RefSeq" id="XP_027612116.1">
    <property type="nucleotide sequence ID" value="XM_027756315.1"/>
</dbReference>
<dbReference type="CDD" id="cd00202">
    <property type="entry name" value="ZnF_GATA"/>
    <property type="match status" value="1"/>
</dbReference>
<dbReference type="Gene3D" id="1.10.1000.11">
    <property type="entry name" value="Arf Nucleotide-binding Site Opener,domain 2"/>
    <property type="match status" value="1"/>
</dbReference>
<feature type="compositionally biased region" description="Polar residues" evidence="10">
    <location>
        <begin position="915"/>
        <end position="939"/>
    </location>
</feature>
<evidence type="ECO:0000313" key="14">
    <source>
        <dbReference type="Proteomes" id="UP000287166"/>
    </source>
</evidence>
<dbReference type="PANTHER" id="PTHR10071">
    <property type="entry name" value="TRANSCRIPTION FACTOR GATA FAMILY MEMBER"/>
    <property type="match status" value="1"/>
</dbReference>
<dbReference type="SUPFAM" id="SSF50729">
    <property type="entry name" value="PH domain-like"/>
    <property type="match status" value="1"/>
</dbReference>
<feature type="compositionally biased region" description="Polar residues" evidence="10">
    <location>
        <begin position="946"/>
        <end position="959"/>
    </location>
</feature>
<feature type="compositionally biased region" description="Low complexity" evidence="10">
    <location>
        <begin position="44"/>
        <end position="56"/>
    </location>
</feature>
<evidence type="ECO:0000256" key="5">
    <source>
        <dbReference type="ARBA" id="ARBA00023015"/>
    </source>
</evidence>
<feature type="region of interest" description="Disordered" evidence="10">
    <location>
        <begin position="1063"/>
        <end position="1152"/>
    </location>
</feature>
<feature type="region of interest" description="Disordered" evidence="10">
    <location>
        <begin position="1641"/>
        <end position="1686"/>
    </location>
</feature>
<comment type="caution">
    <text evidence="13">The sequence shown here is derived from an EMBL/GenBank/DDBJ whole genome shotgun (WGS) entry which is preliminary data.</text>
</comment>
<feature type="compositionally biased region" description="Polar residues" evidence="10">
    <location>
        <begin position="346"/>
        <end position="367"/>
    </location>
</feature>
<dbReference type="Pfam" id="PF15410">
    <property type="entry name" value="PH_9"/>
    <property type="match status" value="1"/>
</dbReference>
<feature type="region of interest" description="Disordered" evidence="10">
    <location>
        <begin position="1245"/>
        <end position="1304"/>
    </location>
</feature>
<evidence type="ECO:0000313" key="13">
    <source>
        <dbReference type="EMBL" id="GBE81203.1"/>
    </source>
</evidence>
<dbReference type="GO" id="GO:0000122">
    <property type="term" value="P:negative regulation of transcription by RNA polymerase II"/>
    <property type="evidence" value="ECO:0007669"/>
    <property type="project" value="TreeGrafter"/>
</dbReference>
<evidence type="ECO:0000256" key="7">
    <source>
        <dbReference type="ARBA" id="ARBA00023242"/>
    </source>
</evidence>
<dbReference type="GeneID" id="38778120"/>
<feature type="compositionally biased region" description="Polar residues" evidence="10">
    <location>
        <begin position="1067"/>
        <end position="1115"/>
    </location>
</feature>
<dbReference type="STRING" id="139825.A0A401GGH0"/>
<organism evidence="13 14">
    <name type="scientific">Sparassis crispa</name>
    <dbReference type="NCBI Taxonomy" id="139825"/>
    <lineage>
        <taxon>Eukaryota</taxon>
        <taxon>Fungi</taxon>
        <taxon>Dikarya</taxon>
        <taxon>Basidiomycota</taxon>
        <taxon>Agaricomycotina</taxon>
        <taxon>Agaricomycetes</taxon>
        <taxon>Polyporales</taxon>
        <taxon>Sparassidaceae</taxon>
        <taxon>Sparassis</taxon>
    </lineage>
</organism>
<evidence type="ECO:0000256" key="3">
    <source>
        <dbReference type="ARBA" id="ARBA00022771"/>
    </source>
</evidence>
<feature type="compositionally biased region" description="Polar residues" evidence="10">
    <location>
        <begin position="1378"/>
        <end position="1397"/>
    </location>
</feature>
<evidence type="ECO:0000256" key="10">
    <source>
        <dbReference type="SAM" id="MobiDB-lite"/>
    </source>
</evidence>
<feature type="domain" description="GATA-type" evidence="11">
    <location>
        <begin position="1011"/>
        <end position="1064"/>
    </location>
</feature>
<dbReference type="InterPro" id="IPR011993">
    <property type="entry name" value="PH-like_dom_sf"/>
</dbReference>
<dbReference type="PROSITE" id="PS50190">
    <property type="entry name" value="SEC7"/>
    <property type="match status" value="1"/>
</dbReference>
<dbReference type="Pfam" id="PF08550">
    <property type="entry name" value="GATA_AreA"/>
    <property type="match status" value="1"/>
</dbReference>
<feature type="region of interest" description="Disordered" evidence="10">
    <location>
        <begin position="808"/>
        <end position="827"/>
    </location>
</feature>
<feature type="region of interest" description="Disordered" evidence="10">
    <location>
        <begin position="129"/>
        <end position="295"/>
    </location>
</feature>
<dbReference type="OrthoDB" id="2157641at2759"/>
<evidence type="ECO:0000259" key="12">
    <source>
        <dbReference type="PROSITE" id="PS50190"/>
    </source>
</evidence>
<dbReference type="PROSITE" id="PS00344">
    <property type="entry name" value="GATA_ZN_FINGER_1"/>
    <property type="match status" value="1"/>
</dbReference>
<dbReference type="SMART" id="SM00401">
    <property type="entry name" value="ZnF_GATA"/>
    <property type="match status" value="1"/>
</dbReference>
<dbReference type="Gene3D" id="2.30.29.30">
    <property type="entry name" value="Pleckstrin-homology domain (PH domain)/Phosphotyrosine-binding domain (PTB)"/>
    <property type="match status" value="1"/>
</dbReference>
<dbReference type="PANTHER" id="PTHR10071:SF281">
    <property type="entry name" value="BOX A-BINDING FACTOR-RELATED"/>
    <property type="match status" value="1"/>
</dbReference>
<feature type="compositionally biased region" description="Basic and acidic residues" evidence="10">
    <location>
        <begin position="523"/>
        <end position="534"/>
    </location>
</feature>
<feature type="compositionally biased region" description="Low complexity" evidence="10">
    <location>
        <begin position="1276"/>
        <end position="1304"/>
    </location>
</feature>
<sequence length="2604" mass="278795">MEPPSSSTRGFGDGIKRPWSPPGRPTVTTSGLSQLTASTPLDLSPHPSSVSNSTHSSPWIQEISLNASAHPQSLPYMLQHQVPPMPHPGDAPGQHAPVSSSLPSNEWGNVFSSPLDPTTFAALAASGVLGPPTSNSSRSNRLPHDMSINPRVQPLNTKDLGRPAVGPGIQPSWSNTPSPYPPGPSSSQRASPTQFRPGSGNAPYAKRKSPVSALSQYPPVNLRQPGSAVPMSMPPYDGSRVPGSRDHAHGKRSSLSHTMSPPTVPTSSGQSDLPVGAVDDGRFDSLSPQFPPQSGSLDFASNMAFPGERYSVALPPSLWMSPASLPSPASSFPDSPYDISAAQFGPSRQPSIPESVARSTSNHTNYSLYGGESGKSTAPTSSNSPNARMFPDFLEDLFPSANSPLSPLEERGSSKFASPTLSGSPDLKPVDLAAAETDHEKLAKEDPLATQVWKMYARTKATLPHAQRMENLTWRMMALALKKKKEDEDKVRGANQKPSLEEGRSSGAAQPSANGSASGQEDTGERGRSIDKGKARVQVVGFDGTNQDGTDENDEVPMDWRAMSRSRSRAPMDWRPASRSRSRPPMSGILSDQQSQLRFPTSESPPKAFSTSPSIPIPGAPSTSLGRRSPLSSLPGQPGLATVLEAAEIRPSLSRIDSLSHLHSSNCHPSSLPSLLHGFPQVSTSSLPSSEQRTFPKHVRKTSFDHTVSREGILYGLTGRHQLNGKPLSPDSLLGMKRRADAPHAESLLRGDPAPLDAAERIPTPPPPQLDTEQLRRSSPFPSSSFNFTFPSYDTFFDLSGAPTTFASSNLSSSLPASKDSRPSDVSFSDALRTPLTVTYSPAQTPAGLSAAAAAASAAVAEGFSVTHFGHEDNILDYQHFVNMMYPGLEGASGVGPFTHVDPTQILPVDHPESAFQSFHPSPSSDGWGNGVNSSSNASPEPYIGSNASTPPSTENGTSARHLPRKIASSKRVLQDASSRSAAGAAQRKTTPDVGSGGSTQLARGASDDSEQPPTVCTNCQTTNTPLWRRDPEGQPLCNACGLFYKLHGVVRPLSLKTDVIKKRNRASGTPHSASRKANSNLPKIASSTNRPRAATTNTMPSSLNGSRLSPTNRTGGAAAGSASMKRQRRTSAGVDTQYSSTRKPTVPVNALPPTYTTYYTNLFPDTLASLFRQPSPRSPLPPSSFPATLHPVASKDLNVTLQRRVSRTDLDFEQALRAGGTVVLKEGLDVDTLGADITNTSISLSPFSSPSPPAHRSYAGLQPATPTIVPPTPSPVATHRAAGSSNSANNPNIPSQTSLLSSPSSDVFYDAEEHDFQTKRRSMYRSPGTASSPDLATLLRKAKERNAAGNKDGLKPTAASHDTLDKGGAPKSGARQRPSTSSNRPESPSFSPQSTPAPKGKSRGRQGQGMDNGGSPSPDWVWTSPRSLSSIKDNGKPAKSSVRAKTSAFLGKMLGQSSTRDRSRTVTSSPSSASIVSYPTSSSLFDAFTPPVPPIPDRHKVTSPIPDASDVFSSPSQPPNVKKGLPSLPNGDRYAETESSVDQPSLKVSNGWRSRSPSPTTTVKGKVSASKHAPASSRSKRRSMSVSDVDLKKVMAMAAGPSSGRVSGETRRADGDLGLDLNGILSEFQGELSQLDPNSVASLDLRDPSTPSRRLGPPSRSQSTPQSPAIRPPPKPALSLPPPTVRLRSASGVEESLLNSVLSYSNDPHSTAEEAITPSRNSQNTPLRSRSGSNTAGSPRITALKYGPRSPPYRNASSPLTHNPSASRDSSRLRVQHRATASTSEPSLIPCRDDGRVFSTLSVSSQQDLTNNGFARQSHPSTKAEDSADLEARGKELASRCWAEDEDFLAKDKIAEWLGGLGLINRIALRHYMDFFDFSNLRLDLAFRRFCAKLYLKGETQQVDRILTEFGRRYWDCNLSSLFGNASVVHAVTYSLLLLNTDLHVAELTSRMSRGQFVRNTLSAIQMQLQPSQGSNPDLSYDDWSSLRAASDGGEADGSTIRSRAKRSDSIASWNSIHHDSALAVSPVSGNSSGQLVSPADTGSQPSANESVVSVALSRQESKAQEPAAAAATTVVHDRNWEIELENLLKEMYTAVKNQQILQPVGSTLLARSSTSSLSPHGVITRNRSLRTTQPDRLANLKRGSIRGLQSILGAQAGISPYSSNSSIDGRASPAPSFATSNDGIGSTVSFLTPAMGFASNLSHTIIREDKEDDSHSMRSARSNSTDISITDEELALLGPPWAKEGMLCRKQYWDSTGKRAKSKAWLDVFVVIQKGELSMFTFGDHGGGGTGVVGGGNWLENAEPVGNVLLAHSLAHALPPPGYNRQRPHCMVLTLASGGVYFFQAGTDELVNEWVSTCNYWAARQSKEPLAGGVSNMEYGWNRVMDPLTRMRSISEDNFSVREQENSDGVSVRSGRSRFKDLAATVRADKSPWADRTFINDWNPPLPPTVPSNHDEETQMEALQKHVASLKEHLKDHNELRGPMTNLYQPRSSNAAKALSNWEKRSQYLLTEIVKYESYIDSLQAAMTLRLKRRGEKALERALVVSSPTEDETVEGAAKGRWKGHPEEETIAEDEEPPASAGLQPSPGHRHRRELAEVGVGE</sequence>
<feature type="region of interest" description="Disordered" evidence="10">
    <location>
        <begin position="741"/>
        <end position="779"/>
    </location>
</feature>
<feature type="compositionally biased region" description="Polar residues" evidence="10">
    <location>
        <begin position="286"/>
        <end position="295"/>
    </location>
</feature>
<name>A0A401GGH0_9APHY</name>
<evidence type="ECO:0000256" key="6">
    <source>
        <dbReference type="ARBA" id="ARBA00023163"/>
    </source>
</evidence>
<feature type="compositionally biased region" description="Polar residues" evidence="10">
    <location>
        <begin position="590"/>
        <end position="614"/>
    </location>
</feature>
<feature type="compositionally biased region" description="Polar residues" evidence="10">
    <location>
        <begin position="2029"/>
        <end position="2053"/>
    </location>
</feature>
<feature type="region of interest" description="Disordered" evidence="10">
    <location>
        <begin position="483"/>
        <end position="637"/>
    </location>
</feature>
<dbReference type="InterPro" id="IPR039355">
    <property type="entry name" value="Transcription_factor_GATA"/>
</dbReference>
<dbReference type="Pfam" id="PF01369">
    <property type="entry name" value="Sec7"/>
    <property type="match status" value="1"/>
</dbReference>
<feature type="compositionally biased region" description="Pro residues" evidence="10">
    <location>
        <begin position="1671"/>
        <end position="1685"/>
    </location>
</feature>
<dbReference type="PRINTS" id="PR00619">
    <property type="entry name" value="GATAZNFINGER"/>
</dbReference>
<feature type="region of interest" description="Disordered" evidence="10">
    <location>
        <begin position="340"/>
        <end position="389"/>
    </location>
</feature>
<protein>
    <submittedName>
        <fullName evidence="13">PH and SEC7 domain-containing protein</fullName>
    </submittedName>
</protein>
<dbReference type="GO" id="GO:0005085">
    <property type="term" value="F:guanyl-nucleotide exchange factor activity"/>
    <property type="evidence" value="ECO:0007669"/>
    <property type="project" value="InterPro"/>
</dbReference>
<feature type="region of interest" description="Disordered" evidence="10">
    <location>
        <begin position="2549"/>
        <end position="2604"/>
    </location>
</feature>
<keyword evidence="14" id="KW-1185">Reference proteome</keyword>
<feature type="compositionally biased region" description="Polar residues" evidence="10">
    <location>
        <begin position="26"/>
        <end position="41"/>
    </location>
</feature>
<keyword evidence="2" id="KW-0479">Metal-binding</keyword>
<dbReference type="FunFam" id="3.30.50.10:FF:000007">
    <property type="entry name" value="Nitrogen regulatory AreA, N-terminal"/>
    <property type="match status" value="1"/>
</dbReference>
<reference evidence="13 14" key="1">
    <citation type="journal article" date="2018" name="Sci. Rep.">
        <title>Genome sequence of the cauliflower mushroom Sparassis crispa (Hanabiratake) and its association with beneficial usage.</title>
        <authorList>
            <person name="Kiyama R."/>
            <person name="Furutani Y."/>
            <person name="Kawaguchi K."/>
            <person name="Nakanishi T."/>
        </authorList>
    </citation>
    <scope>NUCLEOTIDE SEQUENCE [LARGE SCALE GENOMIC DNA]</scope>
</reference>
<feature type="compositionally biased region" description="Polar residues" evidence="10">
    <location>
        <begin position="255"/>
        <end position="271"/>
    </location>
</feature>
<gene>
    <name evidence="13" type="ORF">SCP_0309300</name>
</gene>
<feature type="compositionally biased region" description="Low complexity" evidence="10">
    <location>
        <begin position="1569"/>
        <end position="1578"/>
    </location>
</feature>
<dbReference type="InterPro" id="IPR035999">
    <property type="entry name" value="Sec7_dom_sf"/>
</dbReference>
<feature type="compositionally biased region" description="Polar residues" evidence="10">
    <location>
        <begin position="374"/>
        <end position="386"/>
    </location>
</feature>
<feature type="compositionally biased region" description="Low complexity" evidence="10">
    <location>
        <begin position="621"/>
        <end position="636"/>
    </location>
</feature>
<keyword evidence="9" id="KW-0175">Coiled coil</keyword>
<dbReference type="InterPro" id="IPR013088">
    <property type="entry name" value="Znf_NHR/GATA"/>
</dbReference>
<dbReference type="GO" id="GO:0000978">
    <property type="term" value="F:RNA polymerase II cis-regulatory region sequence-specific DNA binding"/>
    <property type="evidence" value="ECO:0007669"/>
    <property type="project" value="TreeGrafter"/>
</dbReference>
<dbReference type="Gene3D" id="3.30.50.10">
    <property type="entry name" value="Erythroid Transcription Factor GATA-1, subunit A"/>
    <property type="match status" value="1"/>
</dbReference>
<evidence type="ECO:0000256" key="8">
    <source>
        <dbReference type="PROSITE-ProRule" id="PRU00094"/>
    </source>
</evidence>
<dbReference type="SMART" id="SM00222">
    <property type="entry name" value="Sec7"/>
    <property type="match status" value="1"/>
</dbReference>
<dbReference type="EMBL" id="BFAD01000003">
    <property type="protein sequence ID" value="GBE81203.1"/>
    <property type="molecule type" value="Genomic_DNA"/>
</dbReference>
<evidence type="ECO:0000256" key="4">
    <source>
        <dbReference type="ARBA" id="ARBA00022833"/>
    </source>
</evidence>
<feature type="compositionally biased region" description="Polar residues" evidence="10">
    <location>
        <begin position="507"/>
        <end position="521"/>
    </location>
</feature>
<feature type="region of interest" description="Disordered" evidence="10">
    <location>
        <begin position="1"/>
        <end position="56"/>
    </location>
</feature>
<keyword evidence="3 8" id="KW-0863">Zinc-finger</keyword>
<evidence type="ECO:0000256" key="9">
    <source>
        <dbReference type="SAM" id="Coils"/>
    </source>
</evidence>
<dbReference type="SUPFAM" id="SSF57716">
    <property type="entry name" value="Glucocorticoid receptor-like (DNA-binding domain)"/>
    <property type="match status" value="1"/>
</dbReference>
<feature type="region of interest" description="Disordered" evidence="10">
    <location>
        <begin position="1810"/>
        <end position="1829"/>
    </location>
</feature>
<comment type="subcellular location">
    <subcellularLocation>
        <location evidence="1">Nucleus</location>
    </subcellularLocation>
</comment>
<dbReference type="InterPro" id="IPR000679">
    <property type="entry name" value="Znf_GATA"/>
</dbReference>
<feature type="region of interest" description="Disordered" evidence="10">
    <location>
        <begin position="1346"/>
        <end position="1590"/>
    </location>
</feature>
<feature type="compositionally biased region" description="Polar residues" evidence="10">
    <location>
        <begin position="1538"/>
        <end position="1564"/>
    </location>
</feature>
<accession>A0A401GGH0</accession>
<dbReference type="Pfam" id="PF00320">
    <property type="entry name" value="GATA"/>
    <property type="match status" value="1"/>
</dbReference>
<dbReference type="Proteomes" id="UP000287166">
    <property type="component" value="Unassembled WGS sequence"/>
</dbReference>
<feature type="region of interest" description="Disordered" evidence="10">
    <location>
        <begin position="71"/>
        <end position="104"/>
    </location>
</feature>
<dbReference type="InterPro" id="IPR041681">
    <property type="entry name" value="PH_9"/>
</dbReference>
<keyword evidence="5" id="KW-0805">Transcription regulation</keyword>
<keyword evidence="4" id="KW-0862">Zinc</keyword>
<feature type="compositionally biased region" description="Polar residues" evidence="10">
    <location>
        <begin position="1810"/>
        <end position="1822"/>
    </location>
</feature>
<feature type="compositionally biased region" description="Low complexity" evidence="10">
    <location>
        <begin position="1466"/>
        <end position="1484"/>
    </location>
</feature>